<dbReference type="GO" id="GO:0006874">
    <property type="term" value="P:intracellular calcium ion homeostasis"/>
    <property type="evidence" value="ECO:0007669"/>
    <property type="project" value="TreeGrafter"/>
</dbReference>
<feature type="transmembrane region" description="Helical" evidence="10">
    <location>
        <begin position="231"/>
        <end position="251"/>
    </location>
</feature>
<evidence type="ECO:0000256" key="3">
    <source>
        <dbReference type="ARBA" id="ARBA00022448"/>
    </source>
</evidence>
<comment type="caution">
    <text evidence="10">Lacks conserved residue(s) required for the propagation of feature annotation.</text>
</comment>
<dbReference type="AlphaFoldDB" id="A0A168N4S9"/>
<dbReference type="InterPro" id="IPR004713">
    <property type="entry name" value="CaH_exchang"/>
</dbReference>
<feature type="transmembrane region" description="Helical" evidence="10">
    <location>
        <begin position="199"/>
        <end position="219"/>
    </location>
</feature>
<dbReference type="InterPro" id="IPR004798">
    <property type="entry name" value="CAX-like"/>
</dbReference>
<evidence type="ECO:0000259" key="11">
    <source>
        <dbReference type="Pfam" id="PF01699"/>
    </source>
</evidence>
<reference evidence="12" key="1">
    <citation type="submission" date="2016-04" db="EMBL/GenBank/DDBJ databases">
        <authorList>
            <person name="Evans L.H."/>
            <person name="Alamgir A."/>
            <person name="Owens N."/>
            <person name="Weber N.D."/>
            <person name="Virtaneva K."/>
            <person name="Barbian K."/>
            <person name="Babar A."/>
            <person name="Rosenke K."/>
        </authorList>
    </citation>
    <scope>NUCLEOTIDE SEQUENCE [LARGE SCALE GENOMIC DNA]</scope>
    <source>
        <strain evidence="12">CBS 101.48</strain>
    </source>
</reference>
<comment type="similarity">
    <text evidence="2 10">Belongs to the Ca(2+):cation antiporter (CaCA) (TC 2.A.19) family.</text>
</comment>
<dbReference type="GO" id="GO:0015369">
    <property type="term" value="F:calcium:proton antiporter activity"/>
    <property type="evidence" value="ECO:0007669"/>
    <property type="project" value="UniProtKB-UniRule"/>
</dbReference>
<dbReference type="FunCoup" id="A0A168N4S9">
    <property type="interactions" value="45"/>
</dbReference>
<keyword evidence="6 10" id="KW-0106">Calcium</keyword>
<name>A0A168N4S9_ABSGL</name>
<evidence type="ECO:0000256" key="6">
    <source>
        <dbReference type="ARBA" id="ARBA00022837"/>
    </source>
</evidence>
<accession>A0A168N4S9</accession>
<keyword evidence="13" id="KW-1185">Reference proteome</keyword>
<evidence type="ECO:0000256" key="8">
    <source>
        <dbReference type="ARBA" id="ARBA00023065"/>
    </source>
</evidence>
<feature type="domain" description="Sodium/calcium exchanger membrane region" evidence="11">
    <location>
        <begin position="79"/>
        <end position="219"/>
    </location>
</feature>
<dbReference type="PANTHER" id="PTHR31503:SF22">
    <property type="entry name" value="VACUOLAR CALCIUM ION TRANSPORTER"/>
    <property type="match status" value="1"/>
</dbReference>
<evidence type="ECO:0000256" key="1">
    <source>
        <dbReference type="ARBA" id="ARBA00004127"/>
    </source>
</evidence>
<dbReference type="STRING" id="4829.A0A168N4S9"/>
<dbReference type="Pfam" id="PF01699">
    <property type="entry name" value="Na_Ca_ex"/>
    <property type="match status" value="2"/>
</dbReference>
<feature type="transmembrane region" description="Helical" evidence="10">
    <location>
        <begin position="361"/>
        <end position="380"/>
    </location>
</feature>
<protein>
    <recommendedName>
        <fullName evidence="10">Vacuolar calcium ion transporter</fullName>
    </recommendedName>
</protein>
<feature type="transmembrane region" description="Helical" evidence="10">
    <location>
        <begin position="333"/>
        <end position="354"/>
    </location>
</feature>
<feature type="transmembrane region" description="Helical" evidence="10">
    <location>
        <begin position="301"/>
        <end position="327"/>
    </location>
</feature>
<comment type="subcellular location">
    <subcellularLocation>
        <location evidence="1">Endomembrane system</location>
        <topology evidence="1">Multi-pass membrane protein</topology>
    </subcellularLocation>
    <subcellularLocation>
        <location evidence="10">Vacuole membrane</location>
    </subcellularLocation>
</comment>
<dbReference type="InterPro" id="IPR044880">
    <property type="entry name" value="NCX_ion-bd_dom_sf"/>
</dbReference>
<keyword evidence="10" id="KW-0926">Vacuole</keyword>
<evidence type="ECO:0000313" key="13">
    <source>
        <dbReference type="Proteomes" id="UP000078561"/>
    </source>
</evidence>
<feature type="transmembrane region" description="Helical" evidence="10">
    <location>
        <begin position="33"/>
        <end position="51"/>
    </location>
</feature>
<sequence length="386" mass="41456">MNQENEPLIGHSGHGAQRNLTFWSSFKTTMTSSYFNILLIFVPIALIASYTNASDPVVFSLNFLAIIPLAKLLGFEAYAWFTLATEEIALRTGSTIGALLNATFGNAVELILGIIALKEGLIRVVQASILGSILSNILLVLGFCFLLGGSTRQEQSFNVTAAQTSSSLLALTTLSMLIPAAFSATATTANEAEEGILKLSHGTALILLLVYILFLFFQYEDEADEDETPSTTLSFSIVSLIAIAGFVSLHAEFLVGAIEGVVESWGIDETFVGIILLPIVGNAAEHVSSVTFALKNKMNLCIGIAVSSSLQIGLLVTPVLVIAGWAIGQPMTLFFENFETVVLFSSVLIVNYLIQDGRSNWLEGVQLLSVYAIVALAFYVHPTNKD</sequence>
<feature type="transmembrane region" description="Helical" evidence="10">
    <location>
        <begin position="63"/>
        <end position="84"/>
    </location>
</feature>
<dbReference type="GO" id="GO:0005774">
    <property type="term" value="C:vacuolar membrane"/>
    <property type="evidence" value="ECO:0007669"/>
    <property type="project" value="UniProtKB-SubCell"/>
</dbReference>
<evidence type="ECO:0000256" key="7">
    <source>
        <dbReference type="ARBA" id="ARBA00022989"/>
    </source>
</evidence>
<keyword evidence="8 10" id="KW-0406">Ion transport</keyword>
<dbReference type="NCBIfam" id="TIGR00378">
    <property type="entry name" value="cax"/>
    <property type="match status" value="1"/>
</dbReference>
<evidence type="ECO:0000256" key="5">
    <source>
        <dbReference type="ARBA" id="ARBA00022692"/>
    </source>
</evidence>
<comment type="function">
    <text evidence="10">Has a role in promoting intracellular calcium ion sequestration via the exchange of calcium ions for hydrogen ions across the vacuolar membrane. Involved also in manganese ion homeostasis via its uptake into the vacuole.</text>
</comment>
<feature type="transmembrane region" description="Helical" evidence="10">
    <location>
        <begin position="168"/>
        <end position="187"/>
    </location>
</feature>
<evidence type="ECO:0000256" key="9">
    <source>
        <dbReference type="ARBA" id="ARBA00023136"/>
    </source>
</evidence>
<feature type="transmembrane region" description="Helical" evidence="10">
    <location>
        <begin position="129"/>
        <end position="147"/>
    </location>
</feature>
<feature type="domain" description="Sodium/calcium exchanger membrane region" evidence="11">
    <location>
        <begin position="236"/>
        <end position="379"/>
    </location>
</feature>
<keyword evidence="5 10" id="KW-0812">Transmembrane</keyword>
<dbReference type="Gene3D" id="1.20.1420.30">
    <property type="entry name" value="NCX, central ion-binding region"/>
    <property type="match status" value="1"/>
</dbReference>
<dbReference type="OrthoDB" id="1699231at2759"/>
<dbReference type="Proteomes" id="UP000078561">
    <property type="component" value="Unassembled WGS sequence"/>
</dbReference>
<keyword evidence="10" id="KW-0050">Antiport</keyword>
<organism evidence="12">
    <name type="scientific">Absidia glauca</name>
    <name type="common">Pin mould</name>
    <dbReference type="NCBI Taxonomy" id="4829"/>
    <lineage>
        <taxon>Eukaryota</taxon>
        <taxon>Fungi</taxon>
        <taxon>Fungi incertae sedis</taxon>
        <taxon>Mucoromycota</taxon>
        <taxon>Mucoromycotina</taxon>
        <taxon>Mucoromycetes</taxon>
        <taxon>Mucorales</taxon>
        <taxon>Cunninghamellaceae</taxon>
        <taxon>Absidia</taxon>
    </lineage>
</organism>
<dbReference type="GO" id="GO:0012505">
    <property type="term" value="C:endomembrane system"/>
    <property type="evidence" value="ECO:0007669"/>
    <property type="project" value="UniProtKB-SubCell"/>
</dbReference>
<dbReference type="NCBIfam" id="TIGR00846">
    <property type="entry name" value="caca2"/>
    <property type="match status" value="1"/>
</dbReference>
<keyword evidence="9 10" id="KW-0472">Membrane</keyword>
<feature type="transmembrane region" description="Helical" evidence="10">
    <location>
        <begin position="96"/>
        <end position="117"/>
    </location>
</feature>
<proteinExistence type="inferred from homology"/>
<dbReference type="InParanoid" id="A0A168N4S9"/>
<evidence type="ECO:0000256" key="10">
    <source>
        <dbReference type="RuleBase" id="RU365028"/>
    </source>
</evidence>
<dbReference type="InterPro" id="IPR004837">
    <property type="entry name" value="NaCa_Exmemb"/>
</dbReference>
<dbReference type="OMA" id="AVMITCN"/>
<keyword evidence="4 10" id="KW-0109">Calcium transport</keyword>
<evidence type="ECO:0000256" key="2">
    <source>
        <dbReference type="ARBA" id="ARBA00008170"/>
    </source>
</evidence>
<keyword evidence="7 10" id="KW-1133">Transmembrane helix</keyword>
<evidence type="ECO:0000313" key="12">
    <source>
        <dbReference type="EMBL" id="SAL99811.1"/>
    </source>
</evidence>
<evidence type="ECO:0000256" key="4">
    <source>
        <dbReference type="ARBA" id="ARBA00022568"/>
    </source>
</evidence>
<keyword evidence="3 10" id="KW-0813">Transport</keyword>
<dbReference type="EMBL" id="LT553030">
    <property type="protein sequence ID" value="SAL99811.1"/>
    <property type="molecule type" value="Genomic_DNA"/>
</dbReference>
<gene>
    <name evidence="12" type="primary">ABSGL_05465.1 scaffold 7169</name>
</gene>
<dbReference type="PANTHER" id="PTHR31503">
    <property type="entry name" value="VACUOLAR CALCIUM ION TRANSPORTER"/>
    <property type="match status" value="1"/>
</dbReference>